<sequence length="86" mass="9204">MEKIVRLFLWIFIVMYTLSDLWPQSLVSCQNPQFPANPGSVNGTGMQPQNSTGVQPQNTTGLAGDDDATNGTTPAPPSTPTPPFGR</sequence>
<feature type="compositionally biased region" description="Polar residues" evidence="1">
    <location>
        <begin position="29"/>
        <end position="61"/>
    </location>
</feature>
<evidence type="ECO:0008006" key="4">
    <source>
        <dbReference type="Google" id="ProtNLM"/>
    </source>
</evidence>
<organism evidence="3">
    <name type="scientific">Bemisia tabaci</name>
    <name type="common">Sweetpotato whitefly</name>
    <name type="synonym">Aleurodes tabaci</name>
    <dbReference type="NCBI Taxonomy" id="7038"/>
    <lineage>
        <taxon>Eukaryota</taxon>
        <taxon>Metazoa</taxon>
        <taxon>Ecdysozoa</taxon>
        <taxon>Arthropoda</taxon>
        <taxon>Hexapoda</taxon>
        <taxon>Insecta</taxon>
        <taxon>Pterygota</taxon>
        <taxon>Neoptera</taxon>
        <taxon>Paraneoptera</taxon>
        <taxon>Hemiptera</taxon>
        <taxon>Sternorrhyncha</taxon>
        <taxon>Aleyrodoidea</taxon>
        <taxon>Aleyrodidae</taxon>
        <taxon>Aleyrodinae</taxon>
        <taxon>Bemisia</taxon>
    </lineage>
</organism>
<keyword evidence="2" id="KW-0732">Signal</keyword>
<accession>A0A9E8AGF8</accession>
<evidence type="ECO:0000256" key="2">
    <source>
        <dbReference type="SAM" id="SignalP"/>
    </source>
</evidence>
<dbReference type="GeneID" id="140224441"/>
<feature type="region of interest" description="Disordered" evidence="1">
    <location>
        <begin position="29"/>
        <end position="86"/>
    </location>
</feature>
<dbReference type="RefSeq" id="XP_072155556.1">
    <property type="nucleotide sequence ID" value="XM_072299455.1"/>
</dbReference>
<evidence type="ECO:0000256" key="1">
    <source>
        <dbReference type="SAM" id="MobiDB-lite"/>
    </source>
</evidence>
<protein>
    <recommendedName>
        <fullName evidence="4">Salivary secreted peptide</fullName>
    </recommendedName>
</protein>
<reference evidence="3" key="1">
    <citation type="submission" date="2021-11" db="EMBL/GenBank/DDBJ databases">
        <authorList>
            <person name="Peng Z."/>
        </authorList>
    </citation>
    <scope>NUCLEOTIDE SEQUENCE</scope>
    <source>
        <strain evidence="3">BtE13</strain>
    </source>
</reference>
<feature type="chain" id="PRO_5039645022" description="Salivary secreted peptide" evidence="2">
    <location>
        <begin position="20"/>
        <end position="86"/>
    </location>
</feature>
<name>A0A9E8AGF8_BEMTA</name>
<evidence type="ECO:0000313" key="3">
    <source>
        <dbReference type="EMBL" id="UZC78646.1"/>
    </source>
</evidence>
<proteinExistence type="evidence at transcript level"/>
<feature type="compositionally biased region" description="Pro residues" evidence="1">
    <location>
        <begin position="74"/>
        <end position="86"/>
    </location>
</feature>
<dbReference type="EMBL" id="OL652575">
    <property type="protein sequence ID" value="UZC78646.1"/>
    <property type="molecule type" value="mRNA"/>
</dbReference>
<dbReference type="AlphaFoldDB" id="A0A9E8AGF8"/>
<feature type="signal peptide" evidence="2">
    <location>
        <begin position="1"/>
        <end position="19"/>
    </location>
</feature>